<name>A0A3E0W3G6_9MICO</name>
<reference evidence="2 3" key="1">
    <citation type="submission" date="2017-04" db="EMBL/GenBank/DDBJ databases">
        <title>Comparative genome analysis of Subtercola boreus.</title>
        <authorList>
            <person name="Cho Y.-J."/>
            <person name="Cho A."/>
            <person name="Kim O.-S."/>
            <person name="Lee J.-I."/>
        </authorList>
    </citation>
    <scope>NUCLEOTIDE SEQUENCE [LARGE SCALE GENOMIC DNA]</scope>
    <source>
        <strain evidence="2 3">P27479</strain>
    </source>
</reference>
<organism evidence="2 3">
    <name type="scientific">Subtercola boreus</name>
    <dbReference type="NCBI Taxonomy" id="120213"/>
    <lineage>
        <taxon>Bacteria</taxon>
        <taxon>Bacillati</taxon>
        <taxon>Actinomycetota</taxon>
        <taxon>Actinomycetes</taxon>
        <taxon>Micrococcales</taxon>
        <taxon>Microbacteriaceae</taxon>
        <taxon>Subtercola</taxon>
    </lineage>
</organism>
<gene>
    <name evidence="2" type="ORF">B7R22_04410</name>
</gene>
<dbReference type="RefSeq" id="WP_116410602.1">
    <property type="nucleotide sequence ID" value="NZ_NBXB01000013.1"/>
</dbReference>
<dbReference type="InterPro" id="IPR029063">
    <property type="entry name" value="SAM-dependent_MTases_sf"/>
</dbReference>
<dbReference type="OrthoDB" id="8221452at2"/>
<evidence type="ECO:0008006" key="4">
    <source>
        <dbReference type="Google" id="ProtNLM"/>
    </source>
</evidence>
<sequence length="308" mass="32669">MPADEIIYRSVVNGQQAELSVVDEPTRTYRLTVDGVPQSQICLADPTLVDFDYARHIARAIDTRAAAGVPLVFAHLGAGALTLPRYVQATRPGSVQYAVESEAERTIDVLGILPLGEGSDVRLLFGDARAIVDGGAGSDSGNPRAPWVSADVTVVDLWAGSTIGSQVASIEFYTQLESMCAPGGMLAVNLLDGPGCAYIRRQAASLSLLFDHVVVTMDRRMFDDTRPDPEPHSIPDPVRAGNIVILASNRSLDLLAAPGWPVGDHNPPRVLAGHELRNWISGAKPMTDLDATDSPSPSAGDHVGDACD</sequence>
<evidence type="ECO:0000313" key="2">
    <source>
        <dbReference type="EMBL" id="RFA16108.1"/>
    </source>
</evidence>
<dbReference type="Gene3D" id="3.40.50.150">
    <property type="entry name" value="Vaccinia Virus protein VP39"/>
    <property type="match status" value="1"/>
</dbReference>
<accession>A0A3E0W3G6</accession>
<evidence type="ECO:0000256" key="1">
    <source>
        <dbReference type="SAM" id="MobiDB-lite"/>
    </source>
</evidence>
<feature type="region of interest" description="Disordered" evidence="1">
    <location>
        <begin position="286"/>
        <end position="308"/>
    </location>
</feature>
<protein>
    <recommendedName>
        <fullName evidence="4">Spermine synthase</fullName>
    </recommendedName>
</protein>
<dbReference type="AlphaFoldDB" id="A0A3E0W3G6"/>
<dbReference type="Proteomes" id="UP000256541">
    <property type="component" value="Unassembled WGS sequence"/>
</dbReference>
<evidence type="ECO:0000313" key="3">
    <source>
        <dbReference type="Proteomes" id="UP000256541"/>
    </source>
</evidence>
<dbReference type="EMBL" id="NBXB01000013">
    <property type="protein sequence ID" value="RFA16108.1"/>
    <property type="molecule type" value="Genomic_DNA"/>
</dbReference>
<dbReference type="SUPFAM" id="SSF53335">
    <property type="entry name" value="S-adenosyl-L-methionine-dependent methyltransferases"/>
    <property type="match status" value="1"/>
</dbReference>
<proteinExistence type="predicted"/>
<comment type="caution">
    <text evidence="2">The sequence shown here is derived from an EMBL/GenBank/DDBJ whole genome shotgun (WGS) entry which is preliminary data.</text>
</comment>